<reference evidence="2 3" key="1">
    <citation type="submission" date="2019-08" db="EMBL/GenBank/DDBJ databases">
        <title>Deep-cultivation of Planctomycetes and their phenomic and genomic characterization uncovers novel biology.</title>
        <authorList>
            <person name="Wiegand S."/>
            <person name="Jogler M."/>
            <person name="Boedeker C."/>
            <person name="Pinto D."/>
            <person name="Vollmers J."/>
            <person name="Rivas-Marin E."/>
            <person name="Kohn T."/>
            <person name="Peeters S.H."/>
            <person name="Heuer A."/>
            <person name="Rast P."/>
            <person name="Oberbeckmann S."/>
            <person name="Bunk B."/>
            <person name="Jeske O."/>
            <person name="Meyerdierks A."/>
            <person name="Storesund J.E."/>
            <person name="Kallscheuer N."/>
            <person name="Luecker S."/>
            <person name="Lage O.M."/>
            <person name="Pohl T."/>
            <person name="Merkel B.J."/>
            <person name="Hornburger P."/>
            <person name="Mueller R.-W."/>
            <person name="Bruemmer F."/>
            <person name="Labrenz M."/>
            <person name="Spormann A.M."/>
            <person name="Op den Camp H."/>
            <person name="Overmann J."/>
            <person name="Amann R."/>
            <person name="Jetten M.S.M."/>
            <person name="Mascher T."/>
            <person name="Medema M.H."/>
            <person name="Devos D.P."/>
            <person name="Kaster A.-K."/>
            <person name="Ovreas L."/>
            <person name="Rohde M."/>
            <person name="Galperin M.Y."/>
            <person name="Jogler C."/>
        </authorList>
    </citation>
    <scope>NUCLEOTIDE SEQUENCE [LARGE SCALE GENOMIC DNA]</scope>
    <source>
        <strain evidence="2 3">OJF2</strain>
    </source>
</reference>
<keyword evidence="1" id="KW-0472">Membrane</keyword>
<evidence type="ECO:0000313" key="2">
    <source>
        <dbReference type="EMBL" id="QEH36576.1"/>
    </source>
</evidence>
<protein>
    <submittedName>
        <fullName evidence="2">Uncharacterized protein</fullName>
    </submittedName>
</protein>
<keyword evidence="1" id="KW-1133">Transmembrane helix</keyword>
<dbReference type="AlphaFoldDB" id="A0A5B9W7C3"/>
<accession>A0A5B9W7C3</accession>
<proteinExistence type="predicted"/>
<dbReference type="Proteomes" id="UP000324233">
    <property type="component" value="Chromosome"/>
</dbReference>
<keyword evidence="3" id="KW-1185">Reference proteome</keyword>
<gene>
    <name evidence="2" type="ORF">OJF2_51600</name>
</gene>
<feature type="transmembrane region" description="Helical" evidence="1">
    <location>
        <begin position="80"/>
        <end position="99"/>
    </location>
</feature>
<keyword evidence="1" id="KW-0812">Transmembrane</keyword>
<sequence length="101" mass="11000">MSAGPVVAAARRAERRLVEYLREAGAMSPASASPIPDQSWMGSKALRRMLAAGALREADAGYYLDEAAYSAYRTARTRKMALIMAPLVIAAILVIWWAAMR</sequence>
<organism evidence="2 3">
    <name type="scientific">Aquisphaera giovannonii</name>
    <dbReference type="NCBI Taxonomy" id="406548"/>
    <lineage>
        <taxon>Bacteria</taxon>
        <taxon>Pseudomonadati</taxon>
        <taxon>Planctomycetota</taxon>
        <taxon>Planctomycetia</taxon>
        <taxon>Isosphaerales</taxon>
        <taxon>Isosphaeraceae</taxon>
        <taxon>Aquisphaera</taxon>
    </lineage>
</organism>
<dbReference type="KEGG" id="agv:OJF2_51600"/>
<dbReference type="EMBL" id="CP042997">
    <property type="protein sequence ID" value="QEH36576.1"/>
    <property type="molecule type" value="Genomic_DNA"/>
</dbReference>
<name>A0A5B9W7C3_9BACT</name>
<evidence type="ECO:0000256" key="1">
    <source>
        <dbReference type="SAM" id="Phobius"/>
    </source>
</evidence>
<dbReference type="RefSeq" id="WP_148596246.1">
    <property type="nucleotide sequence ID" value="NZ_CP042997.1"/>
</dbReference>
<evidence type="ECO:0000313" key="3">
    <source>
        <dbReference type="Proteomes" id="UP000324233"/>
    </source>
</evidence>